<evidence type="ECO:0000313" key="3">
    <source>
        <dbReference type="Proteomes" id="UP000095576"/>
    </source>
</evidence>
<accession>A0A174JMY9</accession>
<gene>
    <name evidence="2" type="ORF">ERS852511_00782</name>
</gene>
<feature type="transmembrane region" description="Helical" evidence="1">
    <location>
        <begin position="36"/>
        <end position="59"/>
    </location>
</feature>
<feature type="transmembrane region" description="Helical" evidence="1">
    <location>
        <begin position="90"/>
        <end position="107"/>
    </location>
</feature>
<proteinExistence type="predicted"/>
<reference evidence="2 3" key="1">
    <citation type="submission" date="2015-09" db="EMBL/GenBank/DDBJ databases">
        <authorList>
            <consortium name="Pathogen Informatics"/>
        </authorList>
    </citation>
    <scope>NUCLEOTIDE SEQUENCE [LARGE SCALE GENOMIC DNA]</scope>
    <source>
        <strain evidence="2 3">2789STDY5834899</strain>
    </source>
</reference>
<dbReference type="Proteomes" id="UP000095576">
    <property type="component" value="Unassembled WGS sequence"/>
</dbReference>
<sequence>MGNIFIEIFKKITILNSILMIIYCFFHPDLGEFEFMFIIMILLLISWIIWLIGKILNYFERNKHPKGKEVETNDIIQTACFKFHQNIDMLYYYCAAAYIIFFARKSIYIDYLMLLLLGLFLGNRIAIRANLYILNRVSKKKKNK</sequence>
<dbReference type="EMBL" id="CZAP01000002">
    <property type="protein sequence ID" value="CUO99506.1"/>
    <property type="molecule type" value="Genomic_DNA"/>
</dbReference>
<evidence type="ECO:0000256" key="1">
    <source>
        <dbReference type="SAM" id="Phobius"/>
    </source>
</evidence>
<evidence type="ECO:0000313" key="2">
    <source>
        <dbReference type="EMBL" id="CUO99506.1"/>
    </source>
</evidence>
<feature type="transmembrane region" description="Helical" evidence="1">
    <location>
        <begin position="12"/>
        <end position="30"/>
    </location>
</feature>
<keyword evidence="1" id="KW-0472">Membrane</keyword>
<evidence type="ECO:0008006" key="4">
    <source>
        <dbReference type="Google" id="ProtNLM"/>
    </source>
</evidence>
<feature type="transmembrane region" description="Helical" evidence="1">
    <location>
        <begin position="113"/>
        <end position="134"/>
    </location>
</feature>
<protein>
    <recommendedName>
        <fullName evidence="4">Transmembrane protein</fullName>
    </recommendedName>
</protein>
<keyword evidence="1" id="KW-0812">Transmembrane</keyword>
<dbReference type="RefSeq" id="WP_055298667.1">
    <property type="nucleotide sequence ID" value="NZ_CAXSVM010000002.1"/>
</dbReference>
<name>A0A174JMY9_BACT4</name>
<dbReference type="AlphaFoldDB" id="A0A174JMY9"/>
<organism evidence="2 3">
    <name type="scientific">Bacteroides thetaiotaomicron</name>
    <dbReference type="NCBI Taxonomy" id="818"/>
    <lineage>
        <taxon>Bacteria</taxon>
        <taxon>Pseudomonadati</taxon>
        <taxon>Bacteroidota</taxon>
        <taxon>Bacteroidia</taxon>
        <taxon>Bacteroidales</taxon>
        <taxon>Bacteroidaceae</taxon>
        <taxon>Bacteroides</taxon>
    </lineage>
</organism>
<keyword evidence="1" id="KW-1133">Transmembrane helix</keyword>